<gene>
    <name evidence="3" type="ORF">FIBSPDRAFT_887374</name>
</gene>
<dbReference type="STRING" id="436010.A0A166PNW4"/>
<accession>A0A166PNW4</accession>
<dbReference type="GO" id="GO:0006972">
    <property type="term" value="P:hyperosmotic response"/>
    <property type="evidence" value="ECO:0007669"/>
    <property type="project" value="TreeGrafter"/>
</dbReference>
<evidence type="ECO:0000313" key="3">
    <source>
        <dbReference type="EMBL" id="KZP26286.1"/>
    </source>
</evidence>
<proteinExistence type="predicted"/>
<evidence type="ECO:0000313" key="4">
    <source>
        <dbReference type="Proteomes" id="UP000076532"/>
    </source>
</evidence>
<dbReference type="Proteomes" id="UP000076532">
    <property type="component" value="Unassembled WGS sequence"/>
</dbReference>
<evidence type="ECO:0000256" key="2">
    <source>
        <dbReference type="SAM" id="Phobius"/>
    </source>
</evidence>
<dbReference type="GO" id="GO:0005034">
    <property type="term" value="F:osmosensor activity"/>
    <property type="evidence" value="ECO:0007669"/>
    <property type="project" value="InterPro"/>
</dbReference>
<protein>
    <submittedName>
        <fullName evidence="3">Uncharacterized protein</fullName>
    </submittedName>
</protein>
<dbReference type="GO" id="GO:0005576">
    <property type="term" value="C:extracellular region"/>
    <property type="evidence" value="ECO:0007669"/>
    <property type="project" value="TreeGrafter"/>
</dbReference>
<dbReference type="PANTHER" id="PTHR35778">
    <property type="entry name" value="SIGNALING MUCIN HKR1-RELATED"/>
    <property type="match status" value="1"/>
</dbReference>
<dbReference type="GO" id="GO:0030427">
    <property type="term" value="C:site of polarized growth"/>
    <property type="evidence" value="ECO:0007669"/>
    <property type="project" value="TreeGrafter"/>
</dbReference>
<name>A0A166PNW4_9AGAM</name>
<dbReference type="GO" id="GO:0001402">
    <property type="term" value="P:signal transduction involved in filamentous growth"/>
    <property type="evidence" value="ECO:0007669"/>
    <property type="project" value="TreeGrafter"/>
</dbReference>
<dbReference type="InterPro" id="IPR039295">
    <property type="entry name" value="MSB2"/>
</dbReference>
<dbReference type="GO" id="GO:0007232">
    <property type="term" value="P:osmosensory signaling pathway via Sho1 osmosensor"/>
    <property type="evidence" value="ECO:0007669"/>
    <property type="project" value="InterPro"/>
</dbReference>
<feature type="region of interest" description="Disordered" evidence="1">
    <location>
        <begin position="308"/>
        <end position="332"/>
    </location>
</feature>
<dbReference type="GO" id="GO:0009986">
    <property type="term" value="C:cell surface"/>
    <property type="evidence" value="ECO:0007669"/>
    <property type="project" value="TreeGrafter"/>
</dbReference>
<evidence type="ECO:0000256" key="1">
    <source>
        <dbReference type="SAM" id="MobiDB-lite"/>
    </source>
</evidence>
<dbReference type="GO" id="GO:0005886">
    <property type="term" value="C:plasma membrane"/>
    <property type="evidence" value="ECO:0007669"/>
    <property type="project" value="InterPro"/>
</dbReference>
<dbReference type="GO" id="GO:0030010">
    <property type="term" value="P:establishment of cell polarity"/>
    <property type="evidence" value="ECO:0007669"/>
    <property type="project" value="TreeGrafter"/>
</dbReference>
<feature type="transmembrane region" description="Helical" evidence="2">
    <location>
        <begin position="239"/>
        <end position="260"/>
    </location>
</feature>
<sequence>MSSSFSATATYSAQSINSQYTWLTQSSLIVGSVPTTTASATLTNPDQASTTFTVASASGTATPTAPALPSGMPARIYPGSQIASNTDLTAYTPIAILFDLDLSWQFETSSSDAPNQMFAYMPAVIAGALGIDQSQVMTYYLQVFQPVSYQNASDVAQLATEYVAYIPSDTVQALASQIKVKTSLFYTGAGGIGAALAGHVDSSFAINSVTPDAGSGNSGGSGSSGSAPESKASKTRQDAIIGVVSALGAIAMAILALLLFRGWKRRQEVAHHRLADPNAIGARPSGREFDQDSVGGQRRRSFYYAEDSLSGGQAQASDDHYDYRASPNTNENVRERRPVLAAQISTPYLQQSSMNW</sequence>
<dbReference type="GO" id="GO:0031505">
    <property type="term" value="P:fungal-type cell wall organization"/>
    <property type="evidence" value="ECO:0007669"/>
    <property type="project" value="TreeGrafter"/>
</dbReference>
<dbReference type="EMBL" id="KV417515">
    <property type="protein sequence ID" value="KZP26286.1"/>
    <property type="molecule type" value="Genomic_DNA"/>
</dbReference>
<keyword evidence="2" id="KW-1133">Transmembrane helix</keyword>
<keyword evidence="4" id="KW-1185">Reference proteome</keyword>
<reference evidence="3 4" key="1">
    <citation type="journal article" date="2016" name="Mol. Biol. Evol.">
        <title>Comparative Genomics of Early-Diverging Mushroom-Forming Fungi Provides Insights into the Origins of Lignocellulose Decay Capabilities.</title>
        <authorList>
            <person name="Nagy L.G."/>
            <person name="Riley R."/>
            <person name="Tritt A."/>
            <person name="Adam C."/>
            <person name="Daum C."/>
            <person name="Floudas D."/>
            <person name="Sun H."/>
            <person name="Yadav J.S."/>
            <person name="Pangilinan J."/>
            <person name="Larsson K.H."/>
            <person name="Matsuura K."/>
            <person name="Barry K."/>
            <person name="Labutti K."/>
            <person name="Kuo R."/>
            <person name="Ohm R.A."/>
            <person name="Bhattacharya S.S."/>
            <person name="Shirouzu T."/>
            <person name="Yoshinaga Y."/>
            <person name="Martin F.M."/>
            <person name="Grigoriev I.V."/>
            <person name="Hibbett D.S."/>
        </authorList>
    </citation>
    <scope>NUCLEOTIDE SEQUENCE [LARGE SCALE GENOMIC DNA]</scope>
    <source>
        <strain evidence="3 4">CBS 109695</strain>
    </source>
</reference>
<keyword evidence="2" id="KW-0472">Membrane</keyword>
<dbReference type="OrthoDB" id="3366093at2759"/>
<feature type="region of interest" description="Disordered" evidence="1">
    <location>
        <begin position="213"/>
        <end position="232"/>
    </location>
</feature>
<dbReference type="PANTHER" id="PTHR35778:SF1">
    <property type="entry name" value="SIGNALING MUCIN HKR1-RELATED"/>
    <property type="match status" value="1"/>
</dbReference>
<organism evidence="3 4">
    <name type="scientific">Athelia psychrophila</name>
    <dbReference type="NCBI Taxonomy" id="1759441"/>
    <lineage>
        <taxon>Eukaryota</taxon>
        <taxon>Fungi</taxon>
        <taxon>Dikarya</taxon>
        <taxon>Basidiomycota</taxon>
        <taxon>Agaricomycotina</taxon>
        <taxon>Agaricomycetes</taxon>
        <taxon>Agaricomycetidae</taxon>
        <taxon>Atheliales</taxon>
        <taxon>Atheliaceae</taxon>
        <taxon>Athelia</taxon>
    </lineage>
</organism>
<dbReference type="AlphaFoldDB" id="A0A166PNW4"/>
<keyword evidence="2" id="KW-0812">Transmembrane</keyword>